<evidence type="ECO:0000313" key="4">
    <source>
        <dbReference type="Proteomes" id="UP000244184"/>
    </source>
</evidence>
<proteinExistence type="predicted"/>
<reference evidence="3 4" key="1">
    <citation type="submission" date="2018-03" db="EMBL/GenBank/DDBJ databases">
        <title>Genome sequence of Paenibacillus elgii strain AC13 an antimicrobial compound producing bacteria.</title>
        <authorList>
            <person name="Kurokawa A.S."/>
            <person name="Araujo J.F."/>
            <person name="Costa R.A."/>
            <person name="Ortega D.B."/>
            <person name="Pires A.S."/>
            <person name="Pappas G.J.Jr."/>
            <person name="Franco O.L."/>
            <person name="Barreto C."/>
            <person name="Magalhaes B.S."/>
            <person name="Kruger R.H."/>
        </authorList>
    </citation>
    <scope>NUCLEOTIDE SEQUENCE [LARGE SCALE GENOMIC DNA]</scope>
    <source>
        <strain evidence="3 4">AC13</strain>
    </source>
</reference>
<dbReference type="SUPFAM" id="SSF55383">
    <property type="entry name" value="Copper amine oxidase, domain N"/>
    <property type="match status" value="1"/>
</dbReference>
<sequence>MKTMKQRFQSILALSMLSVMVMTWMLTFGAPAASASVESTGELNFSALSGKYEKDALVVKGVFVNISNVKVNKVEKLKLTVKDAAGNELATREWDNDAFLTGLSLEPGQSQKWDVSFPGAVQGADLKSLDVTYQITCATEKWDGRGEGVHIFIDNRKLNPEVAPFIKDGSMLVPLRSTLEAIGAKVEWSPETQTVKATKGSDVMTFKIGQKSSTINGKAIQFGVPAQIVDGSSFIPLRDASEALNCDLFVGMHNAKSMTIVIVDKQ</sequence>
<keyword evidence="1" id="KW-0732">Signal</keyword>
<gene>
    <name evidence="3" type="ORF">C8Z91_29445</name>
</gene>
<protein>
    <recommendedName>
        <fullName evidence="2">Copper amine oxidase-like N-terminal domain-containing protein</fullName>
    </recommendedName>
</protein>
<dbReference type="InterPro" id="IPR012854">
    <property type="entry name" value="Cu_amine_oxidase-like_N"/>
</dbReference>
<organism evidence="3 4">
    <name type="scientific">Paenibacillus elgii</name>
    <dbReference type="NCBI Taxonomy" id="189691"/>
    <lineage>
        <taxon>Bacteria</taxon>
        <taxon>Bacillati</taxon>
        <taxon>Bacillota</taxon>
        <taxon>Bacilli</taxon>
        <taxon>Bacillales</taxon>
        <taxon>Paenibacillaceae</taxon>
        <taxon>Paenibacillus</taxon>
    </lineage>
</organism>
<feature type="signal peptide" evidence="1">
    <location>
        <begin position="1"/>
        <end position="32"/>
    </location>
</feature>
<feature type="chain" id="PRO_5039400317" description="Copper amine oxidase-like N-terminal domain-containing protein" evidence="1">
    <location>
        <begin position="33"/>
        <end position="266"/>
    </location>
</feature>
<dbReference type="Pfam" id="PF07833">
    <property type="entry name" value="Cu_amine_oxidN1"/>
    <property type="match status" value="1"/>
</dbReference>
<dbReference type="InterPro" id="IPR036582">
    <property type="entry name" value="Mao_N_sf"/>
</dbReference>
<dbReference type="RefSeq" id="WP_108534401.1">
    <property type="nucleotide sequence ID" value="NZ_PYHP01000078.1"/>
</dbReference>
<evidence type="ECO:0000256" key="1">
    <source>
        <dbReference type="SAM" id="SignalP"/>
    </source>
</evidence>
<dbReference type="Gene3D" id="3.30.457.10">
    <property type="entry name" value="Copper amine oxidase-like, N-terminal domain"/>
    <property type="match status" value="1"/>
</dbReference>
<comment type="caution">
    <text evidence="3">The sequence shown here is derived from an EMBL/GenBank/DDBJ whole genome shotgun (WGS) entry which is preliminary data.</text>
</comment>
<dbReference type="AlphaFoldDB" id="A0A2T6FV68"/>
<evidence type="ECO:0000259" key="2">
    <source>
        <dbReference type="Pfam" id="PF07833"/>
    </source>
</evidence>
<dbReference type="Proteomes" id="UP000244184">
    <property type="component" value="Unassembled WGS sequence"/>
</dbReference>
<name>A0A2T6FV68_9BACL</name>
<accession>A0A2T6FV68</accession>
<dbReference type="EMBL" id="PYHP01000078">
    <property type="protein sequence ID" value="PUA35787.1"/>
    <property type="molecule type" value="Genomic_DNA"/>
</dbReference>
<evidence type="ECO:0000313" key="3">
    <source>
        <dbReference type="EMBL" id="PUA35787.1"/>
    </source>
</evidence>
<feature type="domain" description="Copper amine oxidase-like N-terminal" evidence="2">
    <location>
        <begin position="153"/>
        <end position="248"/>
    </location>
</feature>